<reference evidence="2" key="1">
    <citation type="submission" date="2010-08" db="EMBL/GenBank/DDBJ databases">
        <authorList>
            <consortium name="Caenorhabditis japonica Sequencing Consortium"/>
            <person name="Wilson R.K."/>
        </authorList>
    </citation>
    <scope>NUCLEOTIDE SEQUENCE [LARGE SCALE GENOMIC DNA]</scope>
    <source>
        <strain evidence="2">DF5081</strain>
    </source>
</reference>
<accession>A0A8R1EAC2</accession>
<proteinExistence type="predicted"/>
<keyword evidence="2" id="KW-1185">Reference proteome</keyword>
<dbReference type="AlphaFoldDB" id="A0A8R1EAC2"/>
<reference evidence="1" key="2">
    <citation type="submission" date="2022-06" db="UniProtKB">
        <authorList>
            <consortium name="EnsemblMetazoa"/>
        </authorList>
    </citation>
    <scope>IDENTIFICATION</scope>
    <source>
        <strain evidence="1">DF5081</strain>
    </source>
</reference>
<organism evidence="1 2">
    <name type="scientific">Caenorhabditis japonica</name>
    <dbReference type="NCBI Taxonomy" id="281687"/>
    <lineage>
        <taxon>Eukaryota</taxon>
        <taxon>Metazoa</taxon>
        <taxon>Ecdysozoa</taxon>
        <taxon>Nematoda</taxon>
        <taxon>Chromadorea</taxon>
        <taxon>Rhabditida</taxon>
        <taxon>Rhabditina</taxon>
        <taxon>Rhabditomorpha</taxon>
        <taxon>Rhabditoidea</taxon>
        <taxon>Rhabditidae</taxon>
        <taxon>Peloderinae</taxon>
        <taxon>Caenorhabditis</taxon>
    </lineage>
</organism>
<evidence type="ECO:0000313" key="2">
    <source>
        <dbReference type="Proteomes" id="UP000005237"/>
    </source>
</evidence>
<protein>
    <submittedName>
        <fullName evidence="1">Uncharacterized protein</fullName>
    </submittedName>
</protein>
<dbReference type="Proteomes" id="UP000005237">
    <property type="component" value="Unassembled WGS sequence"/>
</dbReference>
<dbReference type="EnsemblMetazoa" id="CJA31178.1">
    <property type="protein sequence ID" value="CJA31178.1"/>
    <property type="gene ID" value="WBGene00207025"/>
</dbReference>
<sequence length="112" mass="13045">MLDSTFCSFQTSSDRVISFHLFVARLFDVTTTTTKITKSIRSSSTEGDDAITEWRMDLHEERRKDMPYRGEGPKEESAKGGCHWTTIVFYKLVFMVPREKNYLKTNYVLANF</sequence>
<name>A0A8R1EAC2_CAEJA</name>
<evidence type="ECO:0000313" key="1">
    <source>
        <dbReference type="EnsemblMetazoa" id="CJA31178.1"/>
    </source>
</evidence>